<dbReference type="SUPFAM" id="SSF53474">
    <property type="entry name" value="alpha/beta-Hydrolases"/>
    <property type="match status" value="1"/>
</dbReference>
<evidence type="ECO:0000313" key="2">
    <source>
        <dbReference type="EMBL" id="KXS95664.1"/>
    </source>
</evidence>
<protein>
    <recommendedName>
        <fullName evidence="1">Carboxylesterase type B domain-containing protein</fullName>
    </recommendedName>
</protein>
<gene>
    <name evidence="2" type="ORF">AC578_6248</name>
</gene>
<organism evidence="2 3">
    <name type="scientific">Pseudocercospora eumusae</name>
    <dbReference type="NCBI Taxonomy" id="321146"/>
    <lineage>
        <taxon>Eukaryota</taxon>
        <taxon>Fungi</taxon>
        <taxon>Dikarya</taxon>
        <taxon>Ascomycota</taxon>
        <taxon>Pezizomycotina</taxon>
        <taxon>Dothideomycetes</taxon>
        <taxon>Dothideomycetidae</taxon>
        <taxon>Mycosphaerellales</taxon>
        <taxon>Mycosphaerellaceae</taxon>
        <taxon>Pseudocercospora</taxon>
    </lineage>
</organism>
<reference evidence="2 3" key="1">
    <citation type="submission" date="2015-07" db="EMBL/GenBank/DDBJ databases">
        <title>Comparative genomics of the Sigatoka disease complex on banana suggests a link between parallel evolutionary changes in Pseudocercospora fijiensis and Pseudocercospora eumusae and increased virulence on the banana host.</title>
        <authorList>
            <person name="Chang T.-C."/>
            <person name="Salvucci A."/>
            <person name="Crous P.W."/>
            <person name="Stergiopoulos I."/>
        </authorList>
    </citation>
    <scope>NUCLEOTIDE SEQUENCE [LARGE SCALE GENOMIC DNA]</scope>
    <source>
        <strain evidence="2 3">CBS 114824</strain>
    </source>
</reference>
<dbReference type="Proteomes" id="UP000070133">
    <property type="component" value="Unassembled WGS sequence"/>
</dbReference>
<dbReference type="Gene3D" id="3.40.50.1820">
    <property type="entry name" value="alpha/beta hydrolase"/>
    <property type="match status" value="1"/>
</dbReference>
<proteinExistence type="predicted"/>
<evidence type="ECO:0000259" key="1">
    <source>
        <dbReference type="Pfam" id="PF00135"/>
    </source>
</evidence>
<dbReference type="OrthoDB" id="6846267at2759"/>
<dbReference type="InterPro" id="IPR050309">
    <property type="entry name" value="Type-B_Carboxylest/Lipase"/>
</dbReference>
<dbReference type="EMBL" id="LFZN01000205">
    <property type="protein sequence ID" value="KXS95664.1"/>
    <property type="molecule type" value="Genomic_DNA"/>
</dbReference>
<dbReference type="ESTHER" id="9pezi-a0a139gzs0">
    <property type="family name" value="Fungal_carboxylesterase_lipase"/>
</dbReference>
<comment type="caution">
    <text evidence="2">The sequence shown here is derived from an EMBL/GenBank/DDBJ whole genome shotgun (WGS) entry which is preliminary data.</text>
</comment>
<sequence length="540" mass="59950">MHLHSHPILGPIAGKQISPGLVQFRSIPYATIPQRFARGQLLKALPSEKGSDYYDASEYGPCSIQQSDYIEQDIKWNQFPAQPTRSQSQSEDCLRVTITVPEFQLATRCKIPVLAFIHGGALAIGSGERYYYDPTKLCVDAIHWAKPLIFVSINYRLGNLGFLHSPQAADLVPPNNGLHDQVLGLQWIRSFIEGFGGDPDNVTAIGQSAGAASLAVHNNFPRAESLYLKSMVMGGSSTILSVKSPDQHQADFEKTAASLGITVKGRPARDVAQEVIALPLESFRRIEAHGAFCSESELIPDHDWATMLYAQRSKPNTWLQSQVIGSGTYEGSICYLVENEKARPNKARIFETICEARLKKPRQLLDLWEISTCDSENESLEKIAQAATDAGWYLPAISMCMSSAGSQTESFLLLFDIPNPWPGPMPQGKYASHTWDVVSLFGAYEDQLPDELRPGVIAYRQLVLDYCYGKAPGKPWRHESQSAQLPTTSGVKSLNHEELVARREGKVAAFAQEEKGEDGFDYVWEDVVRYYLDSKHPRIA</sequence>
<feature type="domain" description="Carboxylesterase type B" evidence="1">
    <location>
        <begin position="10"/>
        <end position="444"/>
    </location>
</feature>
<dbReference type="STRING" id="321146.A0A139GZS0"/>
<dbReference type="InterPro" id="IPR029058">
    <property type="entry name" value="AB_hydrolase_fold"/>
</dbReference>
<accession>A0A139GZS0</accession>
<dbReference type="AlphaFoldDB" id="A0A139GZS0"/>
<name>A0A139GZS0_9PEZI</name>
<dbReference type="PANTHER" id="PTHR11559">
    <property type="entry name" value="CARBOXYLESTERASE"/>
    <property type="match status" value="1"/>
</dbReference>
<dbReference type="Pfam" id="PF00135">
    <property type="entry name" value="COesterase"/>
    <property type="match status" value="1"/>
</dbReference>
<dbReference type="InterPro" id="IPR002018">
    <property type="entry name" value="CarbesteraseB"/>
</dbReference>
<evidence type="ECO:0000313" key="3">
    <source>
        <dbReference type="Proteomes" id="UP000070133"/>
    </source>
</evidence>
<keyword evidence="3" id="KW-1185">Reference proteome</keyword>